<sequence length="318" mass="34445">MPTLPELHVQLNDPPERRWALTDPQAAQAHDLIRLYQADFGGPTATRALATQALLLVPPAHLRELQALAARLGVPVEDAVFANVYYDVVKAALGYTAFAVPTPDGPLYARNLDWWTEHGALARHTTLTRYFHGDRLHFTSVGWPGFTGVLSGVAPGRFAITLNAVLSDEPPRAGLPVTLFLRDVLEHATTFREAVHLCRTTPLLADCLLLITGVNNDERLVIECTPTRHATRTAPTGPLVVANDYQQLHAAPPASPDALHASSGGRYACALALAREHHPQEADACLRILTNPGVRMGITVQHMVLNARSGAVTVRPPT</sequence>
<reference evidence="3" key="2">
    <citation type="submission" date="2011-01" db="EMBL/GenBank/DDBJ databases">
        <title>The complete genome of Deinococcus maricopensis DSM 21211.</title>
        <authorList>
            <consortium name="US DOE Joint Genome Institute (JGI-PGF)"/>
            <person name="Lucas S."/>
            <person name="Copeland A."/>
            <person name="Lapidus A."/>
            <person name="Goodwin L."/>
            <person name="Pitluck S."/>
            <person name="Kyrpides N."/>
            <person name="Mavromatis K."/>
            <person name="Pagani I."/>
            <person name="Ivanova N."/>
            <person name="Ovchinnikova G."/>
            <person name="Zeytun A."/>
            <person name="Detter J.C."/>
            <person name="Han C."/>
            <person name="Land M."/>
            <person name="Hauser L."/>
            <person name="Markowitz V."/>
            <person name="Cheng J.-F."/>
            <person name="Hugenholtz P."/>
            <person name="Woyke T."/>
            <person name="Wu D."/>
            <person name="Pukall R."/>
            <person name="Gehrich-Schroeter G."/>
            <person name="Brambilla E."/>
            <person name="Klenk H.-P."/>
            <person name="Eisen J.A."/>
        </authorList>
    </citation>
    <scope>NUCLEOTIDE SEQUENCE [LARGE SCALE GENOMIC DNA]</scope>
    <source>
        <strain evidence="3">DSM 21211 / LMG 22137 / NRRL B-23946 / LB-34</strain>
    </source>
</reference>
<dbReference type="InterPro" id="IPR005079">
    <property type="entry name" value="Peptidase_C45_hydrolase"/>
</dbReference>
<dbReference type="OrthoDB" id="266638at2"/>
<dbReference type="Pfam" id="PF03417">
    <property type="entry name" value="AAT"/>
    <property type="match status" value="1"/>
</dbReference>
<dbReference type="Proteomes" id="UP000008635">
    <property type="component" value="Chromosome"/>
</dbReference>
<dbReference type="EMBL" id="CP002454">
    <property type="protein sequence ID" value="ADV68526.1"/>
    <property type="molecule type" value="Genomic_DNA"/>
</dbReference>
<name>E8UBT7_DEIML</name>
<organism evidence="2 3">
    <name type="scientific">Deinococcus maricopensis (strain DSM 21211 / LMG 22137 / NRRL B-23946 / LB-34)</name>
    <dbReference type="NCBI Taxonomy" id="709986"/>
    <lineage>
        <taxon>Bacteria</taxon>
        <taxon>Thermotogati</taxon>
        <taxon>Deinococcota</taxon>
        <taxon>Deinococci</taxon>
        <taxon>Deinococcales</taxon>
        <taxon>Deinococcaceae</taxon>
        <taxon>Deinococcus</taxon>
    </lineage>
</organism>
<evidence type="ECO:0000313" key="3">
    <source>
        <dbReference type="Proteomes" id="UP000008635"/>
    </source>
</evidence>
<dbReference type="GO" id="GO:0016810">
    <property type="term" value="F:hydrolase activity, acting on carbon-nitrogen (but not peptide) bonds"/>
    <property type="evidence" value="ECO:0007669"/>
    <property type="project" value="TreeGrafter"/>
</dbReference>
<dbReference type="RefSeq" id="WP_013558030.1">
    <property type="nucleotide sequence ID" value="NC_014958.1"/>
</dbReference>
<dbReference type="InterPro" id="IPR047794">
    <property type="entry name" value="C45_proenzyme-like"/>
</dbReference>
<accession>E8UBT7</accession>
<dbReference type="AlphaFoldDB" id="E8UBT7"/>
<dbReference type="PANTHER" id="PTHR28583">
    <property type="entry name" value="ACID AMIDASE"/>
    <property type="match status" value="1"/>
</dbReference>
<gene>
    <name evidence="2" type="ordered locus">Deima_2897</name>
</gene>
<dbReference type="KEGG" id="dmr:Deima_2897"/>
<dbReference type="PANTHER" id="PTHR28583:SF1">
    <property type="entry name" value="ACID CERAMIDASE"/>
    <property type="match status" value="1"/>
</dbReference>
<dbReference type="HOGENOM" id="CLU_882632_0_0_0"/>
<proteinExistence type="predicted"/>
<dbReference type="NCBIfam" id="NF040521">
    <property type="entry name" value="C45_proenzyme"/>
    <property type="match status" value="1"/>
</dbReference>
<keyword evidence="3" id="KW-1185">Reference proteome</keyword>
<reference evidence="2 3" key="1">
    <citation type="journal article" date="2011" name="Stand. Genomic Sci.">
        <title>Complete genome sequence of Deinococcus maricopensis type strain (LB-34).</title>
        <authorList>
            <person name="Pukall R."/>
            <person name="Zeytun A."/>
            <person name="Lucas S."/>
            <person name="Lapidus A."/>
            <person name="Hammon N."/>
            <person name="Deshpande S."/>
            <person name="Nolan M."/>
            <person name="Cheng J.F."/>
            <person name="Pitluck S."/>
            <person name="Liolios K."/>
            <person name="Pagani I."/>
            <person name="Mikhailova N."/>
            <person name="Ivanova N."/>
            <person name="Mavromatis K."/>
            <person name="Pati A."/>
            <person name="Tapia R."/>
            <person name="Han C."/>
            <person name="Goodwin L."/>
            <person name="Chen A."/>
            <person name="Palaniappan K."/>
            <person name="Land M."/>
            <person name="Hauser L."/>
            <person name="Chang Y.J."/>
            <person name="Jeffries C.D."/>
            <person name="Brambilla E.M."/>
            <person name="Rohde M."/>
            <person name="Goker M."/>
            <person name="Detter J.C."/>
            <person name="Woyke T."/>
            <person name="Bristow J."/>
            <person name="Eisen J.A."/>
            <person name="Markowitz V."/>
            <person name="Hugenholtz P."/>
            <person name="Kyrpides N.C."/>
            <person name="Klenk H.P."/>
        </authorList>
    </citation>
    <scope>NUCLEOTIDE SEQUENCE [LARGE SCALE GENOMIC DNA]</scope>
    <source>
        <strain evidence="3">DSM 21211 / LMG 22137 / NRRL B-23946 / LB-34</strain>
    </source>
</reference>
<evidence type="ECO:0000313" key="2">
    <source>
        <dbReference type="EMBL" id="ADV68526.1"/>
    </source>
</evidence>
<dbReference type="GO" id="GO:0016740">
    <property type="term" value="F:transferase activity"/>
    <property type="evidence" value="ECO:0007669"/>
    <property type="project" value="UniProtKB-KW"/>
</dbReference>
<protein>
    <submittedName>
        <fullName evidence="2">Peptidase C45 acyl-coenzyme A:6-aminopenicillanic acid acyl-transferase</fullName>
    </submittedName>
</protein>
<dbReference type="STRING" id="709986.Deima_2897"/>
<keyword evidence="2" id="KW-0808">Transferase</keyword>
<feature type="domain" description="Peptidase C45 hydrolase" evidence="1">
    <location>
        <begin position="102"/>
        <end position="248"/>
    </location>
</feature>
<evidence type="ECO:0000259" key="1">
    <source>
        <dbReference type="Pfam" id="PF03417"/>
    </source>
</evidence>
<dbReference type="eggNOG" id="COG3049">
    <property type="taxonomic scope" value="Bacteria"/>
</dbReference>
<dbReference type="Gene3D" id="3.60.60.10">
    <property type="entry name" value="Penicillin V Acylase, Chain A"/>
    <property type="match status" value="1"/>
</dbReference>